<name>A0ABR6TJY7_9FIRM</name>
<feature type="transmembrane region" description="Helical" evidence="1">
    <location>
        <begin position="54"/>
        <end position="74"/>
    </location>
</feature>
<organism evidence="2 3">
    <name type="scientific">Peptostreptococcus canis</name>
    <dbReference type="NCBI Taxonomy" id="1159213"/>
    <lineage>
        <taxon>Bacteria</taxon>
        <taxon>Bacillati</taxon>
        <taxon>Bacillota</taxon>
        <taxon>Clostridia</taxon>
        <taxon>Peptostreptococcales</taxon>
        <taxon>Peptostreptococcaceae</taxon>
        <taxon>Peptostreptococcus</taxon>
    </lineage>
</organism>
<keyword evidence="3" id="KW-1185">Reference proteome</keyword>
<dbReference type="Proteomes" id="UP000713904">
    <property type="component" value="Unassembled WGS sequence"/>
</dbReference>
<keyword evidence="1" id="KW-1133">Transmembrane helix</keyword>
<keyword evidence="1" id="KW-0472">Membrane</keyword>
<reference evidence="2 3" key="1">
    <citation type="submission" date="2020-05" db="EMBL/GenBank/DDBJ databases">
        <title>Draft genome of xy-202 and genomic insight in genome of the genus Peptostreptococcus.</title>
        <authorList>
            <person name="Zhang Z."/>
        </authorList>
    </citation>
    <scope>NUCLEOTIDE SEQUENCE [LARGE SCALE GENOMIC DNA]</scope>
    <source>
        <strain evidence="2 3">DSM 27025</strain>
    </source>
</reference>
<evidence type="ECO:0008006" key="4">
    <source>
        <dbReference type="Google" id="ProtNLM"/>
    </source>
</evidence>
<evidence type="ECO:0000313" key="3">
    <source>
        <dbReference type="Proteomes" id="UP000713904"/>
    </source>
</evidence>
<dbReference type="EMBL" id="JABGBW010000002">
    <property type="protein sequence ID" value="MBC2575719.1"/>
    <property type="molecule type" value="Genomic_DNA"/>
</dbReference>
<accession>A0ABR6TJY7</accession>
<gene>
    <name evidence="2" type="ORF">HLB29_03375</name>
</gene>
<keyword evidence="1" id="KW-0812">Transmembrane</keyword>
<feature type="transmembrane region" description="Helical" evidence="1">
    <location>
        <begin position="128"/>
        <end position="151"/>
    </location>
</feature>
<sequence>MTKIMLSEKQKKLDIDLWIIVVVSLVSLGIFMVFQKDFYGIIKNEELPILSRVMLAALFQYGVAGLGITIVSVFRKETFFSYGLKTKGMIMSILLGVLCFVPNIIFSYTLGHSNGYLPFQTVLTTKEVLSSGFPINVIGMLITGVAWGFFEGFNYVVISEKINRRYPANSKWLNWGAIFCAIMCILIHGAIGVTFEGIVEMITIAIIIYGMLMVKEFTGNAWGCVFIFVFLWNAF</sequence>
<evidence type="ECO:0000313" key="2">
    <source>
        <dbReference type="EMBL" id="MBC2575719.1"/>
    </source>
</evidence>
<evidence type="ECO:0000256" key="1">
    <source>
        <dbReference type="SAM" id="Phobius"/>
    </source>
</evidence>
<feature type="transmembrane region" description="Helical" evidence="1">
    <location>
        <begin position="15"/>
        <end position="34"/>
    </location>
</feature>
<comment type="caution">
    <text evidence="2">The sequence shown here is derived from an EMBL/GenBank/DDBJ whole genome shotgun (WGS) entry which is preliminary data.</text>
</comment>
<feature type="transmembrane region" description="Helical" evidence="1">
    <location>
        <begin position="172"/>
        <end position="195"/>
    </location>
</feature>
<proteinExistence type="predicted"/>
<protein>
    <recommendedName>
        <fullName evidence="4">CPBP family intramembrane metalloprotease</fullName>
    </recommendedName>
</protein>
<dbReference type="RefSeq" id="WP_185623747.1">
    <property type="nucleotide sequence ID" value="NZ_JABGBW010000002.1"/>
</dbReference>
<feature type="transmembrane region" description="Helical" evidence="1">
    <location>
        <begin position="201"/>
        <end position="232"/>
    </location>
</feature>
<feature type="transmembrane region" description="Helical" evidence="1">
    <location>
        <begin position="86"/>
        <end position="108"/>
    </location>
</feature>